<dbReference type="Proteomes" id="UP000279600">
    <property type="component" value="Chromosome"/>
</dbReference>
<protein>
    <submittedName>
        <fullName evidence="3">DUF4357 domain-containing protein</fullName>
    </submittedName>
</protein>
<dbReference type="Pfam" id="PF02463">
    <property type="entry name" value="SMC_N"/>
    <property type="match status" value="1"/>
</dbReference>
<gene>
    <name evidence="3" type="ORF">EJ995_07620</name>
</gene>
<sequence length="722" mass="82870">MKITKLAIDGYKNLEIKLVHSSDIIALIGNNGSGKSNLLEALSYIFRSLYRETETVSFDYFIEYTNLAQQTIKIEKKKSKTTAFVNDVSTINISQYLPKKVIALYSGEEDRLWRKCYFPFYGDYVSNINKSSKQGLLQSVSLMPQMLYLNKFYWHISLLALIISDLDDNKVFVKDVLGITQVDKISFQFKKDNYSEYNDGSVLDFIKIIDKKSEYTLKEFKKLINDNDYIPDDVYKLLYVAFTPKSTKIISDIVIRFNEHLSIEDLSEGEKKLLLIKSAFEFASQEDSLFILDEPDAHIHLNNKEQIIKTFNPYKSNRQIVVTTHSPTVTKSINDDSLFMVNDGKIIPKEKQEIIDDLTGDFWNKHQQSSFLSSDKKIILLVEGKHDLKHIKTAFKALSSKYPSLDFDIFSLKGETNIAPMLKGIRDASLNNNKLYIGIYDNDTAGNSSLTKGGFLPIKGKQYRILKDNDYSHYSYYALALPKPKGFKGDCTIENMYSCDKFEEAYIESLEQSKGYFNNKSIDDISEDIKLKAKNILSLNSTKFEESDFDYFIPLFDYLEEIRLDSISSIAAMKAKSMMSQNKKKDSNKNDKTEKKKPLKLVALNTQKGSYTEEDHFKNRTGVIVQYYKDLRDKILALDENLKVVPKKDYIAFKKKSNVVDITIQTKQLKIWINKKKGTLDDPKGITKDVAGKGHWGNGDYEIVLKLNDNTANLIELIKKAL</sequence>
<accession>A0A3S9MXW9</accession>
<keyword evidence="4" id="KW-1185">Reference proteome</keyword>
<feature type="compositionally biased region" description="Basic and acidic residues" evidence="1">
    <location>
        <begin position="583"/>
        <end position="596"/>
    </location>
</feature>
<feature type="region of interest" description="Disordered" evidence="1">
    <location>
        <begin position="578"/>
        <end position="597"/>
    </location>
</feature>
<dbReference type="Pfam" id="PF18899">
    <property type="entry name" value="DUF5655"/>
    <property type="match status" value="1"/>
</dbReference>
<evidence type="ECO:0000256" key="1">
    <source>
        <dbReference type="SAM" id="MobiDB-lite"/>
    </source>
</evidence>
<dbReference type="InterPro" id="IPR051396">
    <property type="entry name" value="Bact_Antivir_Def_Nuclease"/>
</dbReference>
<dbReference type="InterPro" id="IPR003593">
    <property type="entry name" value="AAA+_ATPase"/>
</dbReference>
<dbReference type="KEGG" id="noj:EJ995_07620"/>
<dbReference type="Gene3D" id="3.40.50.300">
    <property type="entry name" value="P-loop containing nucleotide triphosphate hydrolases"/>
    <property type="match status" value="1"/>
</dbReference>
<evidence type="ECO:0000313" key="4">
    <source>
        <dbReference type="Proteomes" id="UP000279600"/>
    </source>
</evidence>
<dbReference type="SUPFAM" id="SSF52540">
    <property type="entry name" value="P-loop containing nucleoside triphosphate hydrolases"/>
    <property type="match status" value="1"/>
</dbReference>
<dbReference type="OrthoDB" id="9815944at2"/>
<feature type="domain" description="AAA+ ATPase" evidence="2">
    <location>
        <begin position="21"/>
        <end position="344"/>
    </location>
</feature>
<dbReference type="EMBL" id="CP034549">
    <property type="protein sequence ID" value="AZQ44105.1"/>
    <property type="molecule type" value="Genomic_DNA"/>
</dbReference>
<dbReference type="InterPro" id="IPR003395">
    <property type="entry name" value="RecF/RecN/SMC_N"/>
</dbReference>
<evidence type="ECO:0000313" key="3">
    <source>
        <dbReference type="EMBL" id="AZQ44105.1"/>
    </source>
</evidence>
<dbReference type="RefSeq" id="WP_126447213.1">
    <property type="nucleotide sequence ID" value="NZ_CP034549.1"/>
</dbReference>
<dbReference type="AlphaFoldDB" id="A0A3S9MXW9"/>
<dbReference type="PANTHER" id="PTHR43581">
    <property type="entry name" value="ATP/GTP PHOSPHATASE"/>
    <property type="match status" value="1"/>
</dbReference>
<proteinExistence type="predicted"/>
<evidence type="ECO:0000259" key="2">
    <source>
        <dbReference type="SMART" id="SM00382"/>
    </source>
</evidence>
<dbReference type="InterPro" id="IPR043714">
    <property type="entry name" value="DUF5655"/>
</dbReference>
<dbReference type="PANTHER" id="PTHR43581:SF4">
    <property type="entry name" value="ATP_GTP PHOSPHATASE"/>
    <property type="match status" value="1"/>
</dbReference>
<reference evidence="3 4" key="1">
    <citation type="submission" date="2018-12" db="EMBL/GenBank/DDBJ databases">
        <title>Complete genome of Nonlabens sp. MJ115.</title>
        <authorList>
            <person name="Choi H.S."/>
            <person name="Jung J."/>
        </authorList>
    </citation>
    <scope>NUCLEOTIDE SEQUENCE [LARGE SCALE GENOMIC DNA]</scope>
    <source>
        <strain evidence="3 4">MJ115</strain>
    </source>
</reference>
<name>A0A3S9MXW9_9FLAO</name>
<dbReference type="InterPro" id="IPR027417">
    <property type="entry name" value="P-loop_NTPase"/>
</dbReference>
<organism evidence="3 4">
    <name type="scientific">Nonlabens ponticola</name>
    <dbReference type="NCBI Taxonomy" id="2496866"/>
    <lineage>
        <taxon>Bacteria</taxon>
        <taxon>Pseudomonadati</taxon>
        <taxon>Bacteroidota</taxon>
        <taxon>Flavobacteriia</taxon>
        <taxon>Flavobacteriales</taxon>
        <taxon>Flavobacteriaceae</taxon>
        <taxon>Nonlabens</taxon>
    </lineage>
</organism>
<dbReference type="CDD" id="cd00267">
    <property type="entry name" value="ABC_ATPase"/>
    <property type="match status" value="1"/>
</dbReference>
<dbReference type="SMART" id="SM00382">
    <property type="entry name" value="AAA"/>
    <property type="match status" value="1"/>
</dbReference>